<dbReference type="EMBL" id="CAJHJT010000001">
    <property type="protein sequence ID" value="CAD6991111.1"/>
    <property type="molecule type" value="Genomic_DNA"/>
</dbReference>
<evidence type="ECO:0000313" key="1">
    <source>
        <dbReference type="EMBL" id="CAD6991111.1"/>
    </source>
</evidence>
<protein>
    <submittedName>
        <fullName evidence="1">(Mediterranean fruit fly) hypothetical protein</fullName>
    </submittedName>
</protein>
<proteinExistence type="predicted"/>
<reference evidence="1" key="1">
    <citation type="submission" date="2020-11" db="EMBL/GenBank/DDBJ databases">
        <authorList>
            <person name="Whitehead M."/>
        </authorList>
    </citation>
    <scope>NUCLEOTIDE SEQUENCE</scope>
    <source>
        <strain evidence="1">EGII</strain>
    </source>
</reference>
<evidence type="ECO:0000313" key="2">
    <source>
        <dbReference type="Proteomes" id="UP000606786"/>
    </source>
</evidence>
<accession>A0A811TXZ5</accession>
<comment type="caution">
    <text evidence="1">The sequence shown here is derived from an EMBL/GenBank/DDBJ whole genome shotgun (WGS) entry which is preliminary data.</text>
</comment>
<organism evidence="1 2">
    <name type="scientific">Ceratitis capitata</name>
    <name type="common">Mediterranean fruit fly</name>
    <name type="synonym">Tephritis capitata</name>
    <dbReference type="NCBI Taxonomy" id="7213"/>
    <lineage>
        <taxon>Eukaryota</taxon>
        <taxon>Metazoa</taxon>
        <taxon>Ecdysozoa</taxon>
        <taxon>Arthropoda</taxon>
        <taxon>Hexapoda</taxon>
        <taxon>Insecta</taxon>
        <taxon>Pterygota</taxon>
        <taxon>Neoptera</taxon>
        <taxon>Endopterygota</taxon>
        <taxon>Diptera</taxon>
        <taxon>Brachycera</taxon>
        <taxon>Muscomorpha</taxon>
        <taxon>Tephritoidea</taxon>
        <taxon>Tephritidae</taxon>
        <taxon>Ceratitis</taxon>
        <taxon>Ceratitis</taxon>
    </lineage>
</organism>
<sequence>MCLDRTMFPERAYVGQTVKTAPGRTAEKARQIFLACTNATDQHWVKPLIIGRGEKPRSLNHVTSWSKSLCNRRVYKPKLLYCLTTHHELKTADGSMMCDLYATKCYDLDSTFGPKYDSHN</sequence>
<dbReference type="AlphaFoldDB" id="A0A811TXZ5"/>
<dbReference type="OrthoDB" id="125347at2759"/>
<name>A0A811TXZ5_CERCA</name>
<gene>
    <name evidence="1" type="ORF">CCAP1982_LOCUS59</name>
</gene>
<keyword evidence="2" id="KW-1185">Reference proteome</keyword>
<dbReference type="Proteomes" id="UP000606786">
    <property type="component" value="Unassembled WGS sequence"/>
</dbReference>